<gene>
    <name evidence="1" type="ORF">MGMO_53c00750</name>
</gene>
<name>V5DZ93_9GAMM</name>
<dbReference type="EMBL" id="AYLO01000051">
    <property type="protein sequence ID" value="ESS72616.1"/>
    <property type="molecule type" value="Genomic_DNA"/>
</dbReference>
<proteinExistence type="predicted"/>
<organism evidence="1 2">
    <name type="scientific">Methyloglobulus morosus KoM1</name>
    <dbReference type="NCBI Taxonomy" id="1116472"/>
    <lineage>
        <taxon>Bacteria</taxon>
        <taxon>Pseudomonadati</taxon>
        <taxon>Pseudomonadota</taxon>
        <taxon>Gammaproteobacteria</taxon>
        <taxon>Methylococcales</taxon>
        <taxon>Methylococcaceae</taxon>
        <taxon>Methyloglobulus</taxon>
    </lineage>
</organism>
<reference evidence="1 2" key="1">
    <citation type="journal article" date="2013" name="Genome Announc.">
        <title>Draft Genome Sequence of the Methanotrophic Gammaproteobacterium Methyloglobulus morosus DSM 22980 Strain KoM1.</title>
        <authorList>
            <person name="Poehlein A."/>
            <person name="Deutzmann J.S."/>
            <person name="Daniel R."/>
            <person name="Simeonova D.D."/>
        </authorList>
    </citation>
    <scope>NUCLEOTIDE SEQUENCE [LARGE SCALE GENOMIC DNA]</scope>
    <source>
        <strain evidence="1 2">KoM1</strain>
    </source>
</reference>
<comment type="caution">
    <text evidence="1">The sequence shown here is derived from an EMBL/GenBank/DDBJ whole genome shotgun (WGS) entry which is preliminary data.</text>
</comment>
<evidence type="ECO:0000313" key="2">
    <source>
        <dbReference type="Proteomes" id="UP000017842"/>
    </source>
</evidence>
<sequence>MASLQGKTCNPINLGSRIDRLKTAENYLVEYETG</sequence>
<accession>V5DZ93</accession>
<keyword evidence="2" id="KW-1185">Reference proteome</keyword>
<evidence type="ECO:0000313" key="1">
    <source>
        <dbReference type="EMBL" id="ESS72616.1"/>
    </source>
</evidence>
<dbReference type="AlphaFoldDB" id="V5DZ93"/>
<dbReference type="Proteomes" id="UP000017842">
    <property type="component" value="Unassembled WGS sequence"/>
</dbReference>
<dbReference type="STRING" id="1116472.MGMO_53c00750"/>
<protein>
    <submittedName>
        <fullName evidence="1">Uncharacterized protein</fullName>
    </submittedName>
</protein>